<dbReference type="PROSITE" id="PS01075">
    <property type="entry name" value="ACETATE_KINASE_1"/>
    <property type="match status" value="1"/>
</dbReference>
<evidence type="ECO:0000256" key="3">
    <source>
        <dbReference type="ARBA" id="ARBA00022777"/>
    </source>
</evidence>
<feature type="compositionally biased region" description="Low complexity" evidence="6">
    <location>
        <begin position="1"/>
        <end position="30"/>
    </location>
</feature>
<dbReference type="NCBIfam" id="TIGR00016">
    <property type="entry name" value="ackA"/>
    <property type="match status" value="1"/>
</dbReference>
<sequence>MATSWRSGSSSSFASSALSAPPSHAQHASPVDSTFTPTSAAISALTTESSAPQTPPAPLDLGPPGYHATIKLFERTPNETTVYLGPWEIVGAAPRRLQWQCSYAGEVLEHYLPSDNPNELFPATLHAQHRRFGDPREMELYLTFLEPHRIRYITRNGIVHDEFVEVKYEFTTIEGSIQLQSDIRTRDLVDWFDADVVWSDTHRRTDSYGNVRGLGTIQRIKLWRDRYSTFHYLTFYANHRRRWKEYLLDDFDTELRQRDDQRRRVQLNARGARRGSASESNANQSHGRERRFSATSIFRSRHSSSSTSGNPASSSSSSSAAAAQSNLDIRYLGIQISRNPNIQAGSDAAISFLLLVDSLHQSNADKMSKIILAVNAGSSSVKVSVYSAEKGQSPAQLAEAQVSGLTAPPATLKYERGGETVIDKQEVDDKVDGQQDAFSLILHTLVGDHGLPKIKSKHDISIICHRIVHGGDFAKPQLISDGTMHHLEDLNDLAPLHNANSLAIVRLCIQELPAARNVACFDSQFHATIPEHIRTYPINQATARKTRLRKYGFHGISYSFITRATAAFLGKPPRDLNIIALHLGSGASACAIRAGASWDTSMGLTPLAGLPGATRSGSVDPSLVFHYASDVGRLSPASTKELHISRAEEILNKEAGWKALTGTTDFAAIAAAKGGSDDNDDDDDEDEDTKKKRLAFDLLVDRISGFVGSYFVTLRGRVDALVFAGGIGEKSDLLRAAVVERVGCLGFALGDDGEANNDDNSSDVEVVRDVGKKGVLPRVLVCRTDEQFEMARTCAESGELFGE</sequence>
<evidence type="ECO:0000313" key="8">
    <source>
        <dbReference type="Proteomes" id="UP001305647"/>
    </source>
</evidence>
<keyword evidence="3 5" id="KW-0418">Kinase</keyword>
<reference evidence="7" key="1">
    <citation type="journal article" date="2023" name="Mol. Phylogenet. Evol.">
        <title>Genome-scale phylogeny and comparative genomics of the fungal order Sordariales.</title>
        <authorList>
            <person name="Hensen N."/>
            <person name="Bonometti L."/>
            <person name="Westerberg I."/>
            <person name="Brannstrom I.O."/>
            <person name="Guillou S."/>
            <person name="Cros-Aarteil S."/>
            <person name="Calhoun S."/>
            <person name="Haridas S."/>
            <person name="Kuo A."/>
            <person name="Mondo S."/>
            <person name="Pangilinan J."/>
            <person name="Riley R."/>
            <person name="LaButti K."/>
            <person name="Andreopoulos B."/>
            <person name="Lipzen A."/>
            <person name="Chen C."/>
            <person name="Yan M."/>
            <person name="Daum C."/>
            <person name="Ng V."/>
            <person name="Clum A."/>
            <person name="Steindorff A."/>
            <person name="Ohm R.A."/>
            <person name="Martin F."/>
            <person name="Silar P."/>
            <person name="Natvig D.O."/>
            <person name="Lalanne C."/>
            <person name="Gautier V."/>
            <person name="Ament-Velasquez S.L."/>
            <person name="Kruys A."/>
            <person name="Hutchinson M.I."/>
            <person name="Powell A.J."/>
            <person name="Barry K."/>
            <person name="Miller A.N."/>
            <person name="Grigoriev I.V."/>
            <person name="Debuchy R."/>
            <person name="Gladieux P."/>
            <person name="Hiltunen Thoren M."/>
            <person name="Johannesson H."/>
        </authorList>
    </citation>
    <scope>NUCLEOTIDE SEQUENCE</scope>
    <source>
        <strain evidence="7">CBS 757.83</strain>
    </source>
</reference>
<dbReference type="PANTHER" id="PTHR21060:SF15">
    <property type="entry name" value="ACETATE KINASE-RELATED"/>
    <property type="match status" value="1"/>
</dbReference>
<evidence type="ECO:0000256" key="5">
    <source>
        <dbReference type="HAMAP-Rule" id="MF_03131"/>
    </source>
</evidence>
<dbReference type="InterPro" id="IPR043129">
    <property type="entry name" value="ATPase_NBD"/>
</dbReference>
<dbReference type="Proteomes" id="UP001305647">
    <property type="component" value="Unassembled WGS sequence"/>
</dbReference>
<dbReference type="AlphaFoldDB" id="A0AAN6T5Y9"/>
<reference evidence="7" key="2">
    <citation type="submission" date="2023-05" db="EMBL/GenBank/DDBJ databases">
        <authorList>
            <consortium name="Lawrence Berkeley National Laboratory"/>
            <person name="Steindorff A."/>
            <person name="Hensen N."/>
            <person name="Bonometti L."/>
            <person name="Westerberg I."/>
            <person name="Brannstrom I.O."/>
            <person name="Guillou S."/>
            <person name="Cros-Aarteil S."/>
            <person name="Calhoun S."/>
            <person name="Haridas S."/>
            <person name="Kuo A."/>
            <person name="Mondo S."/>
            <person name="Pangilinan J."/>
            <person name="Riley R."/>
            <person name="Labutti K."/>
            <person name="Andreopoulos B."/>
            <person name="Lipzen A."/>
            <person name="Chen C."/>
            <person name="Yanf M."/>
            <person name="Daum C."/>
            <person name="Ng V."/>
            <person name="Clum A."/>
            <person name="Ohm R."/>
            <person name="Martin F."/>
            <person name="Silar P."/>
            <person name="Natvig D."/>
            <person name="Lalanne C."/>
            <person name="Gautier V."/>
            <person name="Ament-Velasquez S.L."/>
            <person name="Kruys A."/>
            <person name="Hutchinson M.I."/>
            <person name="Powell A.J."/>
            <person name="Barry K."/>
            <person name="Miller A.N."/>
            <person name="Grigoriev I.V."/>
            <person name="Debuchy R."/>
            <person name="Gladieux P."/>
            <person name="Thoren M.H."/>
            <person name="Johannesson H."/>
        </authorList>
    </citation>
    <scope>NUCLEOTIDE SEQUENCE</scope>
    <source>
        <strain evidence="7">CBS 757.83</strain>
    </source>
</reference>
<dbReference type="GO" id="GO:0005524">
    <property type="term" value="F:ATP binding"/>
    <property type="evidence" value="ECO:0007669"/>
    <property type="project" value="UniProtKB-KW"/>
</dbReference>
<keyword evidence="8" id="KW-1185">Reference proteome</keyword>
<comment type="caution">
    <text evidence="5">Lacks conserved residue(s) required for the propagation of feature annotation.</text>
</comment>
<comment type="pathway">
    <text evidence="5">Metabolic intermediate biosynthesis; acetyl-CoA biosynthesis; acetyl-CoA from acetate: step 1/2.</text>
</comment>
<keyword evidence="5" id="KW-0460">Magnesium</keyword>
<evidence type="ECO:0000256" key="1">
    <source>
        <dbReference type="ARBA" id="ARBA00022679"/>
    </source>
</evidence>
<dbReference type="GO" id="GO:0008776">
    <property type="term" value="F:acetate kinase activity"/>
    <property type="evidence" value="ECO:0007669"/>
    <property type="project" value="UniProtKB-UniRule"/>
</dbReference>
<feature type="binding site" evidence="5">
    <location>
        <position position="382"/>
    </location>
    <ligand>
        <name>ATP</name>
        <dbReference type="ChEBI" id="CHEBI:30616"/>
    </ligand>
</feature>
<organism evidence="7 8">
    <name type="scientific">Parathielavia hyrcaniae</name>
    <dbReference type="NCBI Taxonomy" id="113614"/>
    <lineage>
        <taxon>Eukaryota</taxon>
        <taxon>Fungi</taxon>
        <taxon>Dikarya</taxon>
        <taxon>Ascomycota</taxon>
        <taxon>Pezizomycotina</taxon>
        <taxon>Sordariomycetes</taxon>
        <taxon>Sordariomycetidae</taxon>
        <taxon>Sordariales</taxon>
        <taxon>Chaetomiaceae</taxon>
        <taxon>Parathielavia</taxon>
    </lineage>
</organism>
<feature type="binding site" evidence="5">
    <location>
        <position position="786"/>
    </location>
    <ligand>
        <name>Mg(2+)</name>
        <dbReference type="ChEBI" id="CHEBI:18420"/>
    </ligand>
</feature>
<feature type="binding site" evidence="5">
    <location>
        <begin position="582"/>
        <end position="586"/>
    </location>
    <ligand>
        <name>ATP</name>
        <dbReference type="ChEBI" id="CHEBI:30616"/>
    </ligand>
</feature>
<dbReference type="InterPro" id="IPR000890">
    <property type="entry name" value="Aliphatic_acid_kin_short-chain"/>
</dbReference>
<dbReference type="PANTHER" id="PTHR21060">
    <property type="entry name" value="ACETATE KINASE"/>
    <property type="match status" value="1"/>
</dbReference>
<dbReference type="SUPFAM" id="SSF53067">
    <property type="entry name" value="Actin-like ATPase domain"/>
    <property type="match status" value="2"/>
</dbReference>
<feature type="compositionally biased region" description="Low complexity" evidence="6">
    <location>
        <begin position="293"/>
        <end position="319"/>
    </location>
</feature>
<dbReference type="InterPro" id="IPR023865">
    <property type="entry name" value="Aliphatic_acid_kinase_CS"/>
</dbReference>
<evidence type="ECO:0000256" key="6">
    <source>
        <dbReference type="SAM" id="MobiDB-lite"/>
    </source>
</evidence>
<keyword evidence="4 5" id="KW-0067">ATP-binding</keyword>
<dbReference type="EMBL" id="MU863624">
    <property type="protein sequence ID" value="KAK4106003.1"/>
    <property type="molecule type" value="Genomic_DNA"/>
</dbReference>
<feature type="site" description="Transition state stabilizer" evidence="5">
    <location>
        <position position="615"/>
    </location>
</feature>
<dbReference type="Pfam" id="PF00871">
    <property type="entry name" value="Acetate_kinase"/>
    <property type="match status" value="1"/>
</dbReference>
<feature type="region of interest" description="Disordered" evidence="6">
    <location>
        <begin position="1"/>
        <end position="35"/>
    </location>
</feature>
<proteinExistence type="inferred from homology"/>
<name>A0AAN6T5Y9_9PEZI</name>
<dbReference type="GO" id="GO:0000287">
    <property type="term" value="F:magnesium ion binding"/>
    <property type="evidence" value="ECO:0007669"/>
    <property type="project" value="UniProtKB-UniRule"/>
</dbReference>
<feature type="binding site" evidence="5">
    <location>
        <position position="466"/>
    </location>
    <ligand>
        <name>substrate</name>
    </ligand>
</feature>
<accession>A0AAN6T5Y9</accession>
<dbReference type="GO" id="GO:0006083">
    <property type="term" value="P:acetate metabolic process"/>
    <property type="evidence" value="ECO:0007669"/>
    <property type="project" value="TreeGrafter"/>
</dbReference>
<dbReference type="PRINTS" id="PR00471">
    <property type="entry name" value="ACETATEKNASE"/>
</dbReference>
<feature type="active site" description="Proton donor/acceptor" evidence="5">
    <location>
        <position position="522"/>
    </location>
</feature>
<keyword evidence="2 5" id="KW-0547">Nucleotide-binding</keyword>
<comment type="catalytic activity">
    <reaction evidence="5">
        <text>acetate + ATP = acetyl phosphate + ADP</text>
        <dbReference type="Rhea" id="RHEA:11352"/>
        <dbReference type="ChEBI" id="CHEBI:22191"/>
        <dbReference type="ChEBI" id="CHEBI:30089"/>
        <dbReference type="ChEBI" id="CHEBI:30616"/>
        <dbReference type="ChEBI" id="CHEBI:456216"/>
        <dbReference type="EC" id="2.7.2.1"/>
    </reaction>
</comment>
<comment type="cofactor">
    <cofactor evidence="5">
        <name>Mg(2+)</name>
        <dbReference type="ChEBI" id="CHEBI:18420"/>
    </cofactor>
</comment>
<keyword evidence="5" id="KW-0479">Metal-binding</keyword>
<feature type="site" description="Transition state stabilizer" evidence="5">
    <location>
        <position position="554"/>
    </location>
</feature>
<feature type="region of interest" description="Disordered" evidence="6">
    <location>
        <begin position="266"/>
        <end position="319"/>
    </location>
</feature>
<dbReference type="GO" id="GO:0006085">
    <property type="term" value="P:acetyl-CoA biosynthetic process"/>
    <property type="evidence" value="ECO:0007669"/>
    <property type="project" value="UniProtKB-UniRule"/>
</dbReference>
<keyword evidence="1 5" id="KW-0808">Transferase</keyword>
<evidence type="ECO:0000256" key="2">
    <source>
        <dbReference type="ARBA" id="ARBA00022741"/>
    </source>
</evidence>
<dbReference type="EC" id="2.7.2.1" evidence="5"/>
<evidence type="ECO:0000313" key="7">
    <source>
        <dbReference type="EMBL" id="KAK4106003.1"/>
    </source>
</evidence>
<dbReference type="HAMAP" id="MF_00020">
    <property type="entry name" value="Acetate_kinase"/>
    <property type="match status" value="1"/>
</dbReference>
<feature type="binding site" evidence="5">
    <location>
        <position position="375"/>
    </location>
    <ligand>
        <name>Mg(2+)</name>
        <dbReference type="ChEBI" id="CHEBI:18420"/>
    </ligand>
</feature>
<evidence type="ECO:0000256" key="4">
    <source>
        <dbReference type="ARBA" id="ARBA00022840"/>
    </source>
</evidence>
<comment type="similarity">
    <text evidence="5">Belongs to the acetokinase family.</text>
</comment>
<comment type="caution">
    <text evidence="7">The sequence shown here is derived from an EMBL/GenBank/DDBJ whole genome shotgun (WGS) entry which is preliminary data.</text>
</comment>
<dbReference type="PROSITE" id="PS01076">
    <property type="entry name" value="ACETATE_KINASE_2"/>
    <property type="match status" value="1"/>
</dbReference>
<gene>
    <name evidence="7" type="ORF">N658DRAFT_562977</name>
</gene>
<protein>
    <recommendedName>
        <fullName evidence="5">Probable acetate kinase</fullName>
        <ecNumber evidence="5">2.7.2.1</ecNumber>
    </recommendedName>
    <alternativeName>
        <fullName evidence="5">Acetokinase</fullName>
    </alternativeName>
</protein>
<dbReference type="Gene3D" id="3.30.420.40">
    <property type="match status" value="2"/>
</dbReference>
<dbReference type="InterPro" id="IPR004372">
    <property type="entry name" value="Ac/propionate_kinase"/>
</dbReference>